<keyword evidence="1" id="KW-0812">Transmembrane</keyword>
<name>A0A9P0VMV3_CUSEU</name>
<dbReference type="AlphaFoldDB" id="A0A9P0VMV3"/>
<evidence type="ECO:0000313" key="3">
    <source>
        <dbReference type="Proteomes" id="UP001152484"/>
    </source>
</evidence>
<feature type="transmembrane region" description="Helical" evidence="1">
    <location>
        <begin position="85"/>
        <end position="103"/>
    </location>
</feature>
<evidence type="ECO:0000313" key="2">
    <source>
        <dbReference type="EMBL" id="CAH9050361.1"/>
    </source>
</evidence>
<sequence>MMAQRARWRRVRWQRQAPAARAVLFFFFSSASYAPLSSVAVFATKVTAANHRTIELPDFFFRQGNRDGDDISTQRRRRQDGDKAAASRVLLLLLSLIFLRCCCTQI</sequence>
<reference evidence="2" key="1">
    <citation type="submission" date="2022-07" db="EMBL/GenBank/DDBJ databases">
        <authorList>
            <person name="Macas J."/>
            <person name="Novak P."/>
            <person name="Neumann P."/>
        </authorList>
    </citation>
    <scope>NUCLEOTIDE SEQUENCE</scope>
</reference>
<keyword evidence="1" id="KW-1133">Transmembrane helix</keyword>
<proteinExistence type="predicted"/>
<keyword evidence="3" id="KW-1185">Reference proteome</keyword>
<gene>
    <name evidence="2" type="ORF">CEURO_LOCUS55</name>
</gene>
<dbReference type="EMBL" id="CAMAPE010000001">
    <property type="protein sequence ID" value="CAH9050361.1"/>
    <property type="molecule type" value="Genomic_DNA"/>
</dbReference>
<comment type="caution">
    <text evidence="2">The sequence shown here is derived from an EMBL/GenBank/DDBJ whole genome shotgun (WGS) entry which is preliminary data.</text>
</comment>
<dbReference type="Proteomes" id="UP001152484">
    <property type="component" value="Unassembled WGS sequence"/>
</dbReference>
<protein>
    <submittedName>
        <fullName evidence="2">Uncharacterized protein</fullName>
    </submittedName>
</protein>
<keyword evidence="1" id="KW-0472">Membrane</keyword>
<evidence type="ECO:0000256" key="1">
    <source>
        <dbReference type="SAM" id="Phobius"/>
    </source>
</evidence>
<organism evidence="2 3">
    <name type="scientific">Cuscuta europaea</name>
    <name type="common">European dodder</name>
    <dbReference type="NCBI Taxonomy" id="41803"/>
    <lineage>
        <taxon>Eukaryota</taxon>
        <taxon>Viridiplantae</taxon>
        <taxon>Streptophyta</taxon>
        <taxon>Embryophyta</taxon>
        <taxon>Tracheophyta</taxon>
        <taxon>Spermatophyta</taxon>
        <taxon>Magnoliopsida</taxon>
        <taxon>eudicotyledons</taxon>
        <taxon>Gunneridae</taxon>
        <taxon>Pentapetalae</taxon>
        <taxon>asterids</taxon>
        <taxon>lamiids</taxon>
        <taxon>Solanales</taxon>
        <taxon>Convolvulaceae</taxon>
        <taxon>Cuscuteae</taxon>
        <taxon>Cuscuta</taxon>
        <taxon>Cuscuta subgen. Cuscuta</taxon>
    </lineage>
</organism>
<accession>A0A9P0VMV3</accession>